<evidence type="ECO:0000313" key="3">
    <source>
        <dbReference type="Proteomes" id="UP000315252"/>
    </source>
</evidence>
<evidence type="ECO:0000256" key="1">
    <source>
        <dbReference type="PIRSR" id="PIRSR605493-1"/>
    </source>
</evidence>
<dbReference type="CDD" id="cd16841">
    <property type="entry name" value="RraA_family"/>
    <property type="match status" value="1"/>
</dbReference>
<keyword evidence="1" id="KW-0479">Metal-binding</keyword>
<dbReference type="NCBIfam" id="NF006093">
    <property type="entry name" value="PRK08245.1"/>
    <property type="match status" value="1"/>
</dbReference>
<accession>A0A545TYE4</accession>
<dbReference type="PANTHER" id="PTHR33254">
    <property type="entry name" value="4-HYDROXY-4-METHYL-2-OXOGLUTARATE ALDOLASE 3-RELATED"/>
    <property type="match status" value="1"/>
</dbReference>
<feature type="binding site" evidence="1">
    <location>
        <position position="128"/>
    </location>
    <ligand>
        <name>Mg(2+)</name>
        <dbReference type="ChEBI" id="CHEBI:18420"/>
    </ligand>
</feature>
<dbReference type="InterPro" id="IPR005493">
    <property type="entry name" value="RraA/RraA-like"/>
</dbReference>
<proteinExistence type="predicted"/>
<feature type="binding site" evidence="1">
    <location>
        <position position="127"/>
    </location>
    <ligand>
        <name>substrate</name>
    </ligand>
</feature>
<dbReference type="OrthoDB" id="9805307at2"/>
<dbReference type="AlphaFoldDB" id="A0A545TYE4"/>
<dbReference type="RefSeq" id="WP_142895860.1">
    <property type="nucleotide sequence ID" value="NZ_ML660053.1"/>
</dbReference>
<protein>
    <submittedName>
        <fullName evidence="2">Ribonuclease activity regulator RraA</fullName>
    </submittedName>
</protein>
<dbReference type="SUPFAM" id="SSF89562">
    <property type="entry name" value="RraA-like"/>
    <property type="match status" value="1"/>
</dbReference>
<dbReference type="Pfam" id="PF03737">
    <property type="entry name" value="RraA-like"/>
    <property type="match status" value="1"/>
</dbReference>
<dbReference type="Proteomes" id="UP000315252">
    <property type="component" value="Unassembled WGS sequence"/>
</dbReference>
<dbReference type="Gene3D" id="3.50.30.40">
    <property type="entry name" value="Ribonuclease E inhibitor RraA/RraA-like"/>
    <property type="match status" value="1"/>
</dbReference>
<keyword evidence="3" id="KW-1185">Reference proteome</keyword>
<keyword evidence="1" id="KW-0460">Magnesium</keyword>
<dbReference type="InterPro" id="IPR036704">
    <property type="entry name" value="RraA/RraA-like_sf"/>
</dbReference>
<dbReference type="PANTHER" id="PTHR33254:SF16">
    <property type="entry name" value="BLR3842 PROTEIN"/>
    <property type="match status" value="1"/>
</dbReference>
<name>A0A545TYE4_9PROT</name>
<organism evidence="2 3">
    <name type="scientific">Denitrobaculum tricleocarpae</name>
    <dbReference type="NCBI Taxonomy" id="2591009"/>
    <lineage>
        <taxon>Bacteria</taxon>
        <taxon>Pseudomonadati</taxon>
        <taxon>Pseudomonadota</taxon>
        <taxon>Alphaproteobacteria</taxon>
        <taxon>Rhodospirillales</taxon>
        <taxon>Rhodospirillaceae</taxon>
        <taxon>Denitrobaculum</taxon>
    </lineage>
</organism>
<dbReference type="EMBL" id="VHSH01000002">
    <property type="protein sequence ID" value="TQV82229.1"/>
    <property type="molecule type" value="Genomic_DNA"/>
</dbReference>
<comment type="caution">
    <text evidence="2">The sequence shown here is derived from an EMBL/GenBank/DDBJ whole genome shotgun (WGS) entry which is preliminary data.</text>
</comment>
<reference evidence="2 3" key="1">
    <citation type="submission" date="2019-06" db="EMBL/GenBank/DDBJ databases">
        <title>Whole genome sequence for Rhodospirillaceae sp. R148.</title>
        <authorList>
            <person name="Wang G."/>
        </authorList>
    </citation>
    <scope>NUCLEOTIDE SEQUENCE [LARGE SCALE GENOMIC DNA]</scope>
    <source>
        <strain evidence="2 3">R148</strain>
    </source>
</reference>
<dbReference type="GO" id="GO:0046872">
    <property type="term" value="F:metal ion binding"/>
    <property type="evidence" value="ECO:0007669"/>
    <property type="project" value="UniProtKB-KW"/>
</dbReference>
<evidence type="ECO:0000313" key="2">
    <source>
        <dbReference type="EMBL" id="TQV82229.1"/>
    </source>
</evidence>
<sequence>MTHKILSDATLAAYRGASTASLCTLLYKRGLRKCFVEGVSRLNRAPIHLVGQAYTLRYIPSREDLNGIEVFRDPKHPQRVAVEAVPAGHVLVMDCRGDATAASAGAILTKRLEVRGCAGLVTDGGLRDAETIAGLEIPSFCARPSAPTNLTRHHAIDLNVPIGCGGAPVFPGDLMVGDGDGVVVVPLHLAEEIAEELTQMEAFEDYVFEQVSAGESIIGLYPPNEETLKRYAARAPKSGAEIKTGETT</sequence>
<comment type="cofactor">
    <cofactor evidence="1">
        <name>Mg(2+)</name>
        <dbReference type="ChEBI" id="CHEBI:18420"/>
    </cofactor>
</comment>
<feature type="binding site" evidence="1">
    <location>
        <begin position="105"/>
        <end position="108"/>
    </location>
    <ligand>
        <name>substrate</name>
    </ligand>
</feature>
<gene>
    <name evidence="2" type="ORF">FKG95_08405</name>
</gene>